<accession>A0A9N9NR72</accession>
<evidence type="ECO:0000313" key="3">
    <source>
        <dbReference type="Proteomes" id="UP000789508"/>
    </source>
</evidence>
<evidence type="ECO:0000313" key="2">
    <source>
        <dbReference type="EMBL" id="CAG8753810.1"/>
    </source>
</evidence>
<gene>
    <name evidence="2" type="ORF">ALEPTO_LOCUS13396</name>
</gene>
<dbReference type="Proteomes" id="UP000789508">
    <property type="component" value="Unassembled WGS sequence"/>
</dbReference>
<organism evidence="2 3">
    <name type="scientific">Ambispora leptoticha</name>
    <dbReference type="NCBI Taxonomy" id="144679"/>
    <lineage>
        <taxon>Eukaryota</taxon>
        <taxon>Fungi</taxon>
        <taxon>Fungi incertae sedis</taxon>
        <taxon>Mucoromycota</taxon>
        <taxon>Glomeromycotina</taxon>
        <taxon>Glomeromycetes</taxon>
        <taxon>Archaeosporales</taxon>
        <taxon>Ambisporaceae</taxon>
        <taxon>Ambispora</taxon>
    </lineage>
</organism>
<feature type="non-terminal residue" evidence="2">
    <location>
        <position position="1"/>
    </location>
</feature>
<sequence>KIPNLNPDECCEQCGASCIVYKTKTSYTIKRKREFREANQQTCPQCKKREFPHMKREQAQRLTQVEMFPPELNVELNPTPSNSKYSRELQQRLNNQSNLTPEERQQSNYLRNLQQNTLQNAENSYKNKYGSLVEDKPKGSDNKGKGIEESRVKNTKSMNNRQIINYIKVREAWRDALRAKSNALSSIWSGLFRFGSFLAYYALEKYFLHEEIAKLYEHNPNYKYIFYLSLAFG</sequence>
<feature type="region of interest" description="Disordered" evidence="1">
    <location>
        <begin position="66"/>
        <end position="85"/>
    </location>
</feature>
<dbReference type="AlphaFoldDB" id="A0A9N9NR72"/>
<dbReference type="EMBL" id="CAJVPS010042328">
    <property type="protein sequence ID" value="CAG8753810.1"/>
    <property type="molecule type" value="Genomic_DNA"/>
</dbReference>
<keyword evidence="3" id="KW-1185">Reference proteome</keyword>
<feature type="compositionally biased region" description="Basic and acidic residues" evidence="1">
    <location>
        <begin position="133"/>
        <end position="150"/>
    </location>
</feature>
<dbReference type="OrthoDB" id="2447124at2759"/>
<comment type="caution">
    <text evidence="2">The sequence shown here is derived from an EMBL/GenBank/DDBJ whole genome shotgun (WGS) entry which is preliminary data.</text>
</comment>
<protein>
    <submittedName>
        <fullName evidence="2">14655_t:CDS:1</fullName>
    </submittedName>
</protein>
<feature type="non-terminal residue" evidence="2">
    <location>
        <position position="233"/>
    </location>
</feature>
<name>A0A9N9NR72_9GLOM</name>
<reference evidence="2" key="1">
    <citation type="submission" date="2021-06" db="EMBL/GenBank/DDBJ databases">
        <authorList>
            <person name="Kallberg Y."/>
            <person name="Tangrot J."/>
            <person name="Rosling A."/>
        </authorList>
    </citation>
    <scope>NUCLEOTIDE SEQUENCE</scope>
    <source>
        <strain evidence="2">FL130A</strain>
    </source>
</reference>
<feature type="region of interest" description="Disordered" evidence="1">
    <location>
        <begin position="128"/>
        <end position="150"/>
    </location>
</feature>
<evidence type="ECO:0000256" key="1">
    <source>
        <dbReference type="SAM" id="MobiDB-lite"/>
    </source>
</evidence>
<proteinExistence type="predicted"/>